<protein>
    <submittedName>
        <fullName evidence="1">Uncharacterized protein</fullName>
    </submittedName>
</protein>
<reference evidence="1" key="1">
    <citation type="submission" date="2021-01" db="EMBL/GenBank/DDBJ databases">
        <title>Adiantum capillus-veneris genome.</title>
        <authorList>
            <person name="Fang Y."/>
            <person name="Liao Q."/>
        </authorList>
    </citation>
    <scope>NUCLEOTIDE SEQUENCE</scope>
    <source>
        <strain evidence="1">H3</strain>
        <tissue evidence="1">Leaf</tissue>
    </source>
</reference>
<name>A0A9D4UAE4_ADICA</name>
<keyword evidence="2" id="KW-1185">Reference proteome</keyword>
<gene>
    <name evidence="1" type="ORF">GOP47_0020672</name>
</gene>
<accession>A0A9D4UAE4</accession>
<comment type="caution">
    <text evidence="1">The sequence shown here is derived from an EMBL/GenBank/DDBJ whole genome shotgun (WGS) entry which is preliminary data.</text>
</comment>
<sequence>MWLEVVHVLISDEPGGLPRKKKRIEPDNLSTTGKPTDFSAPCSLMFFFHALLEKEFNLEFQNLDNVSTMHQALTCIMQEYGYAPIAGRFQSSGWGRAAEAIRRLNGSRSRELYTSLVNALAAG</sequence>
<dbReference type="AlphaFoldDB" id="A0A9D4UAE4"/>
<organism evidence="1 2">
    <name type="scientific">Adiantum capillus-veneris</name>
    <name type="common">Maidenhair fern</name>
    <dbReference type="NCBI Taxonomy" id="13818"/>
    <lineage>
        <taxon>Eukaryota</taxon>
        <taxon>Viridiplantae</taxon>
        <taxon>Streptophyta</taxon>
        <taxon>Embryophyta</taxon>
        <taxon>Tracheophyta</taxon>
        <taxon>Polypodiopsida</taxon>
        <taxon>Polypodiidae</taxon>
        <taxon>Polypodiales</taxon>
        <taxon>Pteridineae</taxon>
        <taxon>Pteridaceae</taxon>
        <taxon>Vittarioideae</taxon>
        <taxon>Adiantum</taxon>
    </lineage>
</organism>
<dbReference type="Proteomes" id="UP000886520">
    <property type="component" value="Chromosome 20"/>
</dbReference>
<evidence type="ECO:0000313" key="2">
    <source>
        <dbReference type="Proteomes" id="UP000886520"/>
    </source>
</evidence>
<proteinExistence type="predicted"/>
<dbReference type="EMBL" id="JABFUD020000020">
    <property type="protein sequence ID" value="KAI5064002.1"/>
    <property type="molecule type" value="Genomic_DNA"/>
</dbReference>
<evidence type="ECO:0000313" key="1">
    <source>
        <dbReference type="EMBL" id="KAI5064002.1"/>
    </source>
</evidence>